<keyword evidence="2" id="KW-0347">Helicase</keyword>
<feature type="compositionally biased region" description="Basic residues" evidence="1">
    <location>
        <begin position="1"/>
        <end position="11"/>
    </location>
</feature>
<dbReference type="AlphaFoldDB" id="A0A6J4J6J0"/>
<feature type="compositionally biased region" description="Low complexity" evidence="1">
    <location>
        <begin position="499"/>
        <end position="513"/>
    </location>
</feature>
<accession>A0A6J4J6J0</accession>
<feature type="compositionally biased region" description="Basic and acidic residues" evidence="1">
    <location>
        <begin position="456"/>
        <end position="486"/>
    </location>
</feature>
<feature type="compositionally biased region" description="Basic residues" evidence="1">
    <location>
        <begin position="22"/>
        <end position="50"/>
    </location>
</feature>
<feature type="compositionally biased region" description="Basic residues" evidence="1">
    <location>
        <begin position="188"/>
        <end position="208"/>
    </location>
</feature>
<keyword evidence="2" id="KW-0067">ATP-binding</keyword>
<keyword evidence="2" id="KW-0378">Hydrolase</keyword>
<evidence type="ECO:0000313" key="2">
    <source>
        <dbReference type="EMBL" id="CAA9268278.1"/>
    </source>
</evidence>
<feature type="non-terminal residue" evidence="2">
    <location>
        <position position="570"/>
    </location>
</feature>
<feature type="compositionally biased region" description="Basic residues" evidence="1">
    <location>
        <begin position="61"/>
        <end position="72"/>
    </location>
</feature>
<gene>
    <name evidence="2" type="ORF">AVDCRST_MAG54-2847</name>
</gene>
<feature type="compositionally biased region" description="Low complexity" evidence="1">
    <location>
        <begin position="143"/>
        <end position="157"/>
    </location>
</feature>
<feature type="region of interest" description="Disordered" evidence="1">
    <location>
        <begin position="1"/>
        <end position="570"/>
    </location>
</feature>
<dbReference type="GO" id="GO:0004386">
    <property type="term" value="F:helicase activity"/>
    <property type="evidence" value="ECO:0007669"/>
    <property type="project" value="UniProtKB-KW"/>
</dbReference>
<feature type="non-terminal residue" evidence="2">
    <location>
        <position position="1"/>
    </location>
</feature>
<feature type="compositionally biased region" description="Basic residues" evidence="1">
    <location>
        <begin position="514"/>
        <end position="525"/>
    </location>
</feature>
<proteinExistence type="predicted"/>
<feature type="compositionally biased region" description="Basic residues" evidence="1">
    <location>
        <begin position="161"/>
        <end position="171"/>
    </location>
</feature>
<feature type="compositionally biased region" description="Basic and acidic residues" evidence="1">
    <location>
        <begin position="209"/>
        <end position="231"/>
    </location>
</feature>
<keyword evidence="2" id="KW-0547">Nucleotide-binding</keyword>
<sequence>EPARQRTAHRAVRQDPAAGGRPRGRPRRSSGHRAVRRARARPRARPHLPRHPAGAVERARRGPRRRAGRGRPRAVQPLRGAAGAAGRRRRHDGALRAPAADELPDPRPGDAVHRPRRARGGPAEQEDHPDARGPHRRRHRRGAPLGARAAQAGAAQDRLARRGPRGLRRRRGPPDQPRPDRLGAARLPGRRRRGLLARRLGRGRAALRRRQDAGRRRGDGAGRGDDADPRHQHGGRPAVEARADRAHVADRGGDRRVLRRAQGDPPRHHRDLPGDDPQDQGRVPGAGAVRLPRLGPDHLRRGAPAPRARLPHDERPPVAPPPRAHRDAGPRGRPRGRRLLAHRAQALRRAVARHRGPGLDRARRLRRGPRDHDRQRADHLRHRRGRGALPALRLRAHEDPGGQEHPRAPPRRARAGHRGLPRPARRARRRPRRARHPGLDEEQGARGAVRPVPARGDPRAGRVEGRELLHRPARRLGRDPGVRDLRLAPGGGPAPRPHPAAQGRRAPGALLLRRGPRLGRRRVRRPPPALPRRAGLRLPDRRRRRPPRPGDPGRRERGRAGVGAARPLEL</sequence>
<name>A0A6J4J6J0_9PSEU</name>
<reference evidence="2" key="1">
    <citation type="submission" date="2020-02" db="EMBL/GenBank/DDBJ databases">
        <authorList>
            <person name="Meier V. D."/>
        </authorList>
    </citation>
    <scope>NUCLEOTIDE SEQUENCE</scope>
    <source>
        <strain evidence="2">AVDCRST_MAG54</strain>
    </source>
</reference>
<feature type="compositionally biased region" description="Basic and acidic residues" evidence="1">
    <location>
        <begin position="104"/>
        <end position="113"/>
    </location>
</feature>
<protein>
    <submittedName>
        <fullName evidence="2">DNA repair helicase</fullName>
    </submittedName>
</protein>
<dbReference type="EMBL" id="CADCTH010000363">
    <property type="protein sequence ID" value="CAA9268278.1"/>
    <property type="molecule type" value="Genomic_DNA"/>
</dbReference>
<evidence type="ECO:0000256" key="1">
    <source>
        <dbReference type="SAM" id="MobiDB-lite"/>
    </source>
</evidence>
<feature type="compositionally biased region" description="Basic residues" evidence="1">
    <location>
        <begin position="332"/>
        <end position="341"/>
    </location>
</feature>
<feature type="compositionally biased region" description="Basic residues" evidence="1">
    <location>
        <begin position="408"/>
        <end position="436"/>
    </location>
</feature>
<organism evidence="2">
    <name type="scientific">uncultured Actinomycetospora sp</name>
    <dbReference type="NCBI Taxonomy" id="1135996"/>
    <lineage>
        <taxon>Bacteria</taxon>
        <taxon>Bacillati</taxon>
        <taxon>Actinomycetota</taxon>
        <taxon>Actinomycetes</taxon>
        <taxon>Pseudonocardiales</taxon>
        <taxon>Pseudonocardiaceae</taxon>
        <taxon>Actinomycetospora</taxon>
        <taxon>environmental samples</taxon>
    </lineage>
</organism>
<feature type="compositionally biased region" description="Basic and acidic residues" evidence="1">
    <location>
        <begin position="395"/>
        <end position="407"/>
    </location>
</feature>
<feature type="compositionally biased region" description="Basic and acidic residues" evidence="1">
    <location>
        <begin position="357"/>
        <end position="378"/>
    </location>
</feature>
<feature type="compositionally biased region" description="Basic and acidic residues" evidence="1">
    <location>
        <begin position="239"/>
        <end position="266"/>
    </location>
</feature>